<dbReference type="KEGG" id="nmg:Nmag_0307"/>
<keyword evidence="2" id="KW-0472">Membrane</keyword>
<evidence type="ECO:0000313" key="6">
    <source>
        <dbReference type="Proteomes" id="UP000001879"/>
    </source>
</evidence>
<feature type="transmembrane region" description="Helical" evidence="2">
    <location>
        <begin position="45"/>
        <end position="64"/>
    </location>
</feature>
<dbReference type="RefSeq" id="WP_004213784.1">
    <property type="nucleotide sequence ID" value="NC_013922.1"/>
</dbReference>
<dbReference type="eggNOG" id="arCOG09123">
    <property type="taxonomic scope" value="Archaea"/>
</dbReference>
<dbReference type="EMBL" id="AOHS01000009">
    <property type="protein sequence ID" value="ELY33558.1"/>
    <property type="molecule type" value="Genomic_DNA"/>
</dbReference>
<evidence type="ECO:0000259" key="3">
    <source>
        <dbReference type="Pfam" id="PF03779"/>
    </source>
</evidence>
<keyword evidence="6" id="KW-1185">Reference proteome</keyword>
<dbReference type="EMBL" id="CP001932">
    <property type="protein sequence ID" value="ADD03898.1"/>
    <property type="molecule type" value="Genomic_DNA"/>
</dbReference>
<protein>
    <recommendedName>
        <fullName evidence="3">SPW repeat-containing integral membrane domain-containing protein</fullName>
    </recommendedName>
</protein>
<reference evidence="6" key="1">
    <citation type="submission" date="2010-02" db="EMBL/GenBank/DDBJ databases">
        <title>Complete sequence of chromosome of Natrialba magadii ATCC 43099.</title>
        <authorList>
            <consortium name="US DOE Joint Genome Institute"/>
            <person name="Lucas S."/>
            <person name="Copeland A."/>
            <person name="Lapidus A."/>
            <person name="Cheng J.-F."/>
            <person name="Bruce D."/>
            <person name="Goodwin L."/>
            <person name="Pitluck S."/>
            <person name="Davenport K."/>
            <person name="Saunders E."/>
            <person name="Detter J.C."/>
            <person name="Han C."/>
            <person name="Tapia R."/>
            <person name="Land M."/>
            <person name="Hauser L."/>
            <person name="Kyrpides N."/>
            <person name="Mikhailova N."/>
            <person name="De Castro R.E."/>
            <person name="Maupin-Furlow J.A."/>
            <person name="Woyke T."/>
        </authorList>
    </citation>
    <scope>NUCLEOTIDE SEQUENCE [LARGE SCALE GENOMIC DNA]</scope>
    <source>
        <strain evidence="6">ATCC 43099 / DSM 3394 / CCM 3739 / CIP 104546 / IAM 13178 / JCM 8861 / NBRC 102185 / NCIMB 2190 / MS3</strain>
    </source>
</reference>
<feature type="region of interest" description="Disordered" evidence="1">
    <location>
        <begin position="1"/>
        <end position="38"/>
    </location>
</feature>
<dbReference type="TCDB" id="1.E.72.1.1">
    <property type="family name" value="the archaeal/bacterial 4 tms putative holin (ab4holin) family"/>
</dbReference>
<name>D3SX78_NATMM</name>
<reference evidence="5 7" key="3">
    <citation type="journal article" date="2014" name="PLoS Genet.">
        <title>Phylogenetically driven sequencing of extremely halophilic archaea reveals strategies for static and dynamic osmo-response.</title>
        <authorList>
            <person name="Becker E.A."/>
            <person name="Seitzer P.M."/>
            <person name="Tritt A."/>
            <person name="Larsen D."/>
            <person name="Krusor M."/>
            <person name="Yao A.I."/>
            <person name="Wu D."/>
            <person name="Madern D."/>
            <person name="Eisen J.A."/>
            <person name="Darling A.E."/>
            <person name="Facciotti M.T."/>
        </authorList>
    </citation>
    <scope>NUCLEOTIDE SEQUENCE [LARGE SCALE GENOMIC DNA]</scope>
    <source>
        <strain evidence="7">ATCC 43099 / DSM 3394 / CCM 3739 / CIP 104546 / IAM 13178 / JCM 8861 / NBRC 102185 / NCIMB 2190 / MS3</strain>
        <strain evidence="5">MS-3</strain>
    </source>
</reference>
<dbReference type="Proteomes" id="UP000011543">
    <property type="component" value="Unassembled WGS sequence"/>
</dbReference>
<feature type="transmembrane region" description="Helical" evidence="2">
    <location>
        <begin position="102"/>
        <end position="121"/>
    </location>
</feature>
<organism evidence="4 6">
    <name type="scientific">Natrialba magadii (strain ATCC 43099 / DSM 3394 / CCM 3739 / CIP 104546 / IAM 13178 / JCM 8861 / NBRC 102185 / NCIMB 2190 / MS3)</name>
    <name type="common">Natronobacterium magadii</name>
    <dbReference type="NCBI Taxonomy" id="547559"/>
    <lineage>
        <taxon>Archaea</taxon>
        <taxon>Methanobacteriati</taxon>
        <taxon>Methanobacteriota</taxon>
        <taxon>Stenosarchaea group</taxon>
        <taxon>Halobacteria</taxon>
        <taxon>Halobacteriales</taxon>
        <taxon>Natrialbaceae</taxon>
        <taxon>Natrialba</taxon>
    </lineage>
</organism>
<gene>
    <name evidence="4" type="ordered locus">Nmag_0307</name>
    <name evidence="5" type="ORF">C500_01960</name>
</gene>
<reference evidence="4 6" key="2">
    <citation type="journal article" date="2012" name="BMC Genomics">
        <title>A comparative genomics perspective on the genetic content of the alkaliphilic haloarchaeon Natrialba magadii ATCC 43099T.</title>
        <authorList>
            <person name="Siddaramappa S."/>
            <person name="Challacombe J.F."/>
            <person name="Decastro R.E."/>
            <person name="Pfeiffer F."/>
            <person name="Sastre D.E."/>
            <person name="Gimenez M.I."/>
            <person name="Paggi R.A."/>
            <person name="Detter J.C."/>
            <person name="Davenport K.W."/>
            <person name="Goodwin L.A."/>
            <person name="Kyrpides N."/>
            <person name="Tapia R."/>
            <person name="Pitluck S."/>
            <person name="Lucas S."/>
            <person name="Woyke T."/>
            <person name="Maupin-Furlow J.A."/>
        </authorList>
    </citation>
    <scope>NUCLEOTIDE SEQUENCE [LARGE SCALE GENOMIC DNA]</scope>
    <source>
        <strain evidence="4">ATCC 43099</strain>
        <strain evidence="6">ATCC 43099 / DSM 3394 / CCM 3739 / CIP 104546 / IAM 13178 / JCM 8861 / NBRC 102185 / NCIMB 2190 / MS3</strain>
    </source>
</reference>
<evidence type="ECO:0000313" key="4">
    <source>
        <dbReference type="EMBL" id="ADD03898.1"/>
    </source>
</evidence>
<accession>D3SX78</accession>
<evidence type="ECO:0000256" key="1">
    <source>
        <dbReference type="SAM" id="MobiDB-lite"/>
    </source>
</evidence>
<dbReference type="HOGENOM" id="CLU_131907_0_0_2"/>
<dbReference type="PATRIC" id="fig|547559.17.peg.371"/>
<dbReference type="GeneID" id="8823128"/>
<dbReference type="OrthoDB" id="169701at2157"/>
<evidence type="ECO:0000313" key="7">
    <source>
        <dbReference type="Proteomes" id="UP000011543"/>
    </source>
</evidence>
<feature type="domain" description="SPW repeat-containing integral membrane" evidence="3">
    <location>
        <begin position="45"/>
        <end position="148"/>
    </location>
</feature>
<evidence type="ECO:0000256" key="2">
    <source>
        <dbReference type="SAM" id="Phobius"/>
    </source>
</evidence>
<sequence length="176" mass="18261">MTRPTWDADDHEPSAKHDERGRSEGGATARDVIAHNPNPDRHGRWLSASIVVLGAVAIVQAAAFDIVAGLLWNALLVGAALIATGAYNYARRADAEFGSVGVAMLTSVLGLWLVASPFVIGPETGTVAAANELSATITVVVGLLVVGIGSYSAVTARARRGDADARATAVYDRRGQ</sequence>
<dbReference type="AlphaFoldDB" id="D3SX78"/>
<keyword evidence="2" id="KW-0812">Transmembrane</keyword>
<feature type="compositionally biased region" description="Basic and acidic residues" evidence="1">
    <location>
        <begin position="1"/>
        <end position="23"/>
    </location>
</feature>
<dbReference type="Proteomes" id="UP000001879">
    <property type="component" value="Chromosome"/>
</dbReference>
<feature type="transmembrane region" description="Helical" evidence="2">
    <location>
        <begin position="133"/>
        <end position="154"/>
    </location>
</feature>
<dbReference type="Pfam" id="PF03779">
    <property type="entry name" value="SPW"/>
    <property type="match status" value="1"/>
</dbReference>
<keyword evidence="2" id="KW-1133">Transmembrane helix</keyword>
<dbReference type="PaxDb" id="547559-Nmag_0307"/>
<dbReference type="InterPro" id="IPR005530">
    <property type="entry name" value="SPW"/>
</dbReference>
<proteinExistence type="predicted"/>
<feature type="transmembrane region" description="Helical" evidence="2">
    <location>
        <begin position="70"/>
        <end position="90"/>
    </location>
</feature>
<evidence type="ECO:0000313" key="5">
    <source>
        <dbReference type="EMBL" id="ELY33558.1"/>
    </source>
</evidence>
<reference evidence="4" key="4">
    <citation type="submission" date="2016-09" db="EMBL/GenBank/DDBJ databases">
        <authorList>
            <person name="Pfeiffer F."/>
        </authorList>
    </citation>
    <scope>NUCLEOTIDE SEQUENCE</scope>
    <source>
        <strain evidence="4">ATCC 43099</strain>
    </source>
</reference>